<name>A0A2S6YYS3_9XANT</name>
<dbReference type="Proteomes" id="UP000239898">
    <property type="component" value="Unassembled WGS sequence"/>
</dbReference>
<dbReference type="EMBL" id="MIGX01000349">
    <property type="protein sequence ID" value="PPT72887.1"/>
    <property type="molecule type" value="Genomic_DNA"/>
</dbReference>
<dbReference type="AlphaFoldDB" id="A0A2S6YYS3"/>
<dbReference type="InterPro" id="IPR041248">
    <property type="entry name" value="YDG"/>
</dbReference>
<keyword evidence="3" id="KW-1185">Reference proteome</keyword>
<evidence type="ECO:0000313" key="2">
    <source>
        <dbReference type="EMBL" id="PPT72887.1"/>
    </source>
</evidence>
<dbReference type="OrthoDB" id="1121493at2"/>
<feature type="domain" description="YDG" evidence="1">
    <location>
        <begin position="27"/>
        <end position="87"/>
    </location>
</feature>
<dbReference type="Pfam" id="PF18657">
    <property type="entry name" value="YDG"/>
    <property type="match status" value="1"/>
</dbReference>
<comment type="caution">
    <text evidence="2">The sequence shown here is derived from an EMBL/GenBank/DDBJ whole genome shotgun (WGS) entry which is preliminary data.</text>
</comment>
<evidence type="ECO:0000313" key="3">
    <source>
        <dbReference type="Proteomes" id="UP000239898"/>
    </source>
</evidence>
<dbReference type="RefSeq" id="WP_128422025.1">
    <property type="nucleotide sequence ID" value="NZ_CP049017.1"/>
</dbReference>
<reference evidence="2 3" key="1">
    <citation type="submission" date="2016-08" db="EMBL/GenBank/DDBJ databases">
        <title>Evolution of the type three secretion system and type three effector repertoires in Xanthomonas.</title>
        <authorList>
            <person name="Merda D."/>
            <person name="Briand M."/>
            <person name="Bosis E."/>
            <person name="Rousseau C."/>
            <person name="Portier P."/>
            <person name="Jacques M.-A."/>
            <person name="Fischer-Le Saux M."/>
        </authorList>
    </citation>
    <scope>NUCLEOTIDE SEQUENCE [LARGE SCALE GENOMIC DNA]</scope>
    <source>
        <strain evidence="2 3">CFBP 4691</strain>
    </source>
</reference>
<gene>
    <name evidence="2" type="ORF">XthCFBP4691_20670</name>
</gene>
<proteinExistence type="predicted"/>
<protein>
    <recommendedName>
        <fullName evidence="1">YDG domain-containing protein</fullName>
    </recommendedName>
</protein>
<organism evidence="2 3">
    <name type="scientific">Xanthomonas theicola</name>
    <dbReference type="NCBI Taxonomy" id="56464"/>
    <lineage>
        <taxon>Bacteria</taxon>
        <taxon>Pseudomonadati</taxon>
        <taxon>Pseudomonadota</taxon>
        <taxon>Gammaproteobacteria</taxon>
        <taxon>Lysobacterales</taxon>
        <taxon>Lysobacteraceae</taxon>
        <taxon>Xanthomonas</taxon>
    </lineage>
</organism>
<sequence length="90" mass="9293">MSTEIWPVHGGNNYRIIKQTATGQIDKAQLALSGVAAANKSYDGSTTAILTGTARVNGLGSDDVAVRNSGTGVFADKNVGTSKDVTLRIV</sequence>
<evidence type="ECO:0000259" key="1">
    <source>
        <dbReference type="Pfam" id="PF18657"/>
    </source>
</evidence>
<accession>A0A2S6YYS3</accession>